<protein>
    <submittedName>
        <fullName evidence="1">Uncharacterized protein</fullName>
    </submittedName>
</protein>
<sequence length="199" mass="23121">MPARRRRYSCIHAVPEPAPRTRATRPKPLLSEAERIAAKAKRAQNKVLREARKLWEAALPDAWTEPGSSRSAPFRHPRGTHVMYRSDAKKAFGLTEREILTLPHETIPCAWAVKTYFALRDIRALHHRKVQADAHAQPQQDMRLVYVRVLERTGTRDWQTQKNYDVLGEMTLFEYDRRYSPEGVAKRKREDAERKAVDA</sequence>
<accession>A0A8H6SQA1</accession>
<dbReference type="OrthoDB" id="3051604at2759"/>
<dbReference type="RefSeq" id="XP_037221012.1">
    <property type="nucleotide sequence ID" value="XM_037363091.1"/>
</dbReference>
<comment type="caution">
    <text evidence="1">The sequence shown here is derived from an EMBL/GenBank/DDBJ whole genome shotgun (WGS) entry which is preliminary data.</text>
</comment>
<dbReference type="EMBL" id="JACAZF010000005">
    <property type="protein sequence ID" value="KAF7304040.1"/>
    <property type="molecule type" value="Genomic_DNA"/>
</dbReference>
<keyword evidence="2" id="KW-1185">Reference proteome</keyword>
<proteinExistence type="predicted"/>
<gene>
    <name evidence="1" type="ORF">MIND_00635300</name>
</gene>
<name>A0A8H6SQA1_9AGAR</name>
<dbReference type="Proteomes" id="UP000636479">
    <property type="component" value="Unassembled WGS sequence"/>
</dbReference>
<evidence type="ECO:0000313" key="2">
    <source>
        <dbReference type="Proteomes" id="UP000636479"/>
    </source>
</evidence>
<dbReference type="AlphaFoldDB" id="A0A8H6SQA1"/>
<dbReference type="GeneID" id="59345607"/>
<organism evidence="1 2">
    <name type="scientific">Mycena indigotica</name>
    <dbReference type="NCBI Taxonomy" id="2126181"/>
    <lineage>
        <taxon>Eukaryota</taxon>
        <taxon>Fungi</taxon>
        <taxon>Dikarya</taxon>
        <taxon>Basidiomycota</taxon>
        <taxon>Agaricomycotina</taxon>
        <taxon>Agaricomycetes</taxon>
        <taxon>Agaricomycetidae</taxon>
        <taxon>Agaricales</taxon>
        <taxon>Marasmiineae</taxon>
        <taxon>Mycenaceae</taxon>
        <taxon>Mycena</taxon>
    </lineage>
</organism>
<evidence type="ECO:0000313" key="1">
    <source>
        <dbReference type="EMBL" id="KAF7304040.1"/>
    </source>
</evidence>
<reference evidence="1" key="1">
    <citation type="submission" date="2020-05" db="EMBL/GenBank/DDBJ databases">
        <title>Mycena genomes resolve the evolution of fungal bioluminescence.</title>
        <authorList>
            <person name="Tsai I.J."/>
        </authorList>
    </citation>
    <scope>NUCLEOTIDE SEQUENCE</scope>
    <source>
        <strain evidence="1">171206Taipei</strain>
    </source>
</reference>